<dbReference type="Proteomes" id="UP000597762">
    <property type="component" value="Unassembled WGS sequence"/>
</dbReference>
<keyword evidence="1" id="KW-0472">Membrane</keyword>
<keyword evidence="1" id="KW-1133">Transmembrane helix</keyword>
<sequence length="219" mass="25745">MRSIDQVIIKVLLFHFWLQLEKNLFFRTLTLSHNLSQSSLYLQTIHLSFKFVSSNKRSIDLLFLHFIYLFLSQTTYFFSFSPPSFLPPSMTLFVSRYSFLPPCFYSSLTPPLFFFLPPSLSYSLFMSHSDSLSLPLYISHPASLFSPCSSLSIYLSLSSPYILMESLYKNYLFILFCVYRLCIFLSLGRYTYLFLKSSLCFSFYHYLSFLSYASLCFFP</sequence>
<dbReference type="AlphaFoldDB" id="A0A812D2I1"/>
<comment type="caution">
    <text evidence="2">The sequence shown here is derived from an EMBL/GenBank/DDBJ whole genome shotgun (WGS) entry which is preliminary data.</text>
</comment>
<protein>
    <submittedName>
        <fullName evidence="2">Uncharacterized protein</fullName>
    </submittedName>
</protein>
<feature type="transmembrane region" description="Helical" evidence="1">
    <location>
        <begin position="167"/>
        <end position="187"/>
    </location>
</feature>
<keyword evidence="3" id="KW-1185">Reference proteome</keyword>
<feature type="transmembrane region" description="Helical" evidence="1">
    <location>
        <begin position="134"/>
        <end position="155"/>
    </location>
</feature>
<dbReference type="EMBL" id="CAHIKZ030002582">
    <property type="protein sequence ID" value="CAE1289245.1"/>
    <property type="molecule type" value="Genomic_DNA"/>
</dbReference>
<organism evidence="2 3">
    <name type="scientific">Acanthosepion pharaonis</name>
    <name type="common">Pharaoh cuttlefish</name>
    <name type="synonym">Sepia pharaonis</name>
    <dbReference type="NCBI Taxonomy" id="158019"/>
    <lineage>
        <taxon>Eukaryota</taxon>
        <taxon>Metazoa</taxon>
        <taxon>Spiralia</taxon>
        <taxon>Lophotrochozoa</taxon>
        <taxon>Mollusca</taxon>
        <taxon>Cephalopoda</taxon>
        <taxon>Coleoidea</taxon>
        <taxon>Decapodiformes</taxon>
        <taxon>Sepiida</taxon>
        <taxon>Sepiina</taxon>
        <taxon>Sepiidae</taxon>
        <taxon>Acanthosepion</taxon>
    </lineage>
</organism>
<accession>A0A812D2I1</accession>
<name>A0A812D2I1_ACAPH</name>
<reference evidence="2" key="1">
    <citation type="submission" date="2021-01" db="EMBL/GenBank/DDBJ databases">
        <authorList>
            <person name="Li R."/>
            <person name="Bekaert M."/>
        </authorList>
    </citation>
    <scope>NUCLEOTIDE SEQUENCE</scope>
    <source>
        <strain evidence="2">Farmed</strain>
    </source>
</reference>
<evidence type="ECO:0000313" key="2">
    <source>
        <dbReference type="EMBL" id="CAE1289245.1"/>
    </source>
</evidence>
<keyword evidence="1" id="KW-0812">Transmembrane</keyword>
<evidence type="ECO:0000256" key="1">
    <source>
        <dbReference type="SAM" id="Phobius"/>
    </source>
</evidence>
<gene>
    <name evidence="2" type="ORF">SPHA_47563</name>
</gene>
<proteinExistence type="predicted"/>
<feature type="transmembrane region" description="Helical" evidence="1">
    <location>
        <begin position="59"/>
        <end position="79"/>
    </location>
</feature>
<evidence type="ECO:0000313" key="3">
    <source>
        <dbReference type="Proteomes" id="UP000597762"/>
    </source>
</evidence>